<comment type="caution">
    <text evidence="1">The sequence shown here is derived from an EMBL/GenBank/DDBJ whole genome shotgun (WGS) entry which is preliminary data.</text>
</comment>
<dbReference type="RefSeq" id="WP_187067768.1">
    <property type="nucleotide sequence ID" value="NZ_JACRVF010000003.1"/>
</dbReference>
<dbReference type="Proteomes" id="UP000603640">
    <property type="component" value="Unassembled WGS sequence"/>
</dbReference>
<sequence length="103" mass="12158">MKNYATEQQALLLRTECGKEYSQAFRAIKLVRDEKHNFHVVYRTYSDEYIYSSCNPFQDTYAAETYKLITEAEAKQIFLHRLSQDNARELFSTAEAFNKQITL</sequence>
<name>A0A923N8M9_9BACT</name>
<organism evidence="1 2">
    <name type="scientific">Pontibacter cellulosilyticus</name>
    <dbReference type="NCBI Taxonomy" id="1720253"/>
    <lineage>
        <taxon>Bacteria</taxon>
        <taxon>Pseudomonadati</taxon>
        <taxon>Bacteroidota</taxon>
        <taxon>Cytophagia</taxon>
        <taxon>Cytophagales</taxon>
        <taxon>Hymenobacteraceae</taxon>
        <taxon>Pontibacter</taxon>
    </lineage>
</organism>
<keyword evidence="2" id="KW-1185">Reference proteome</keyword>
<accession>A0A923N8M9</accession>
<proteinExistence type="predicted"/>
<evidence type="ECO:0000313" key="2">
    <source>
        <dbReference type="Proteomes" id="UP000603640"/>
    </source>
</evidence>
<evidence type="ECO:0000313" key="1">
    <source>
        <dbReference type="EMBL" id="MBC5993764.1"/>
    </source>
</evidence>
<gene>
    <name evidence="1" type="ORF">H8S84_13035</name>
</gene>
<reference evidence="1" key="1">
    <citation type="submission" date="2020-08" db="EMBL/GenBank/DDBJ databases">
        <title>Pontibacter sp. SD6 16S ribosomal RNA gene Genome sequencing and assembly.</title>
        <authorList>
            <person name="Kang M."/>
        </authorList>
    </citation>
    <scope>NUCLEOTIDE SEQUENCE</scope>
    <source>
        <strain evidence="1">SD6</strain>
    </source>
</reference>
<protein>
    <submittedName>
        <fullName evidence="1">Uncharacterized protein</fullName>
    </submittedName>
</protein>
<dbReference type="AlphaFoldDB" id="A0A923N8M9"/>
<dbReference type="EMBL" id="JACRVF010000003">
    <property type="protein sequence ID" value="MBC5993764.1"/>
    <property type="molecule type" value="Genomic_DNA"/>
</dbReference>